<accession>A0ACA9NZZ2</accession>
<organism evidence="1 2">
    <name type="scientific">Scutellospora calospora</name>
    <dbReference type="NCBI Taxonomy" id="85575"/>
    <lineage>
        <taxon>Eukaryota</taxon>
        <taxon>Fungi</taxon>
        <taxon>Fungi incertae sedis</taxon>
        <taxon>Mucoromycota</taxon>
        <taxon>Glomeromycotina</taxon>
        <taxon>Glomeromycetes</taxon>
        <taxon>Diversisporales</taxon>
        <taxon>Gigasporaceae</taxon>
        <taxon>Scutellospora</taxon>
    </lineage>
</organism>
<reference evidence="1" key="1">
    <citation type="submission" date="2021-06" db="EMBL/GenBank/DDBJ databases">
        <authorList>
            <person name="Kallberg Y."/>
            <person name="Tangrot J."/>
            <person name="Rosling A."/>
        </authorList>
    </citation>
    <scope>NUCLEOTIDE SEQUENCE</scope>
    <source>
        <strain evidence="1">AU212A</strain>
    </source>
</reference>
<keyword evidence="2" id="KW-1185">Reference proteome</keyword>
<protein>
    <submittedName>
        <fullName evidence="1">5482_t:CDS:1</fullName>
    </submittedName>
</protein>
<feature type="non-terminal residue" evidence="1">
    <location>
        <position position="1"/>
    </location>
</feature>
<name>A0ACA9NZZ2_9GLOM</name>
<feature type="non-terminal residue" evidence="1">
    <location>
        <position position="45"/>
    </location>
</feature>
<dbReference type="Proteomes" id="UP000789860">
    <property type="component" value="Unassembled WGS sequence"/>
</dbReference>
<comment type="caution">
    <text evidence="1">The sequence shown here is derived from an EMBL/GenBank/DDBJ whole genome shotgun (WGS) entry which is preliminary data.</text>
</comment>
<sequence>LLPVDDLTKFPPFANGKYNSNDQDTQFISELVKIVNVIDFVSSNN</sequence>
<evidence type="ECO:0000313" key="1">
    <source>
        <dbReference type="EMBL" id="CAG8686005.1"/>
    </source>
</evidence>
<evidence type="ECO:0000313" key="2">
    <source>
        <dbReference type="Proteomes" id="UP000789860"/>
    </source>
</evidence>
<proteinExistence type="predicted"/>
<gene>
    <name evidence="1" type="ORF">SCALOS_LOCUS9909</name>
</gene>
<dbReference type="EMBL" id="CAJVPM010033679">
    <property type="protein sequence ID" value="CAG8686005.1"/>
    <property type="molecule type" value="Genomic_DNA"/>
</dbReference>